<dbReference type="SMART" id="SM00260">
    <property type="entry name" value="CheW"/>
    <property type="match status" value="1"/>
</dbReference>
<dbReference type="OrthoDB" id="9790406at2"/>
<dbReference type="GO" id="GO:0005829">
    <property type="term" value="C:cytosol"/>
    <property type="evidence" value="ECO:0007669"/>
    <property type="project" value="TreeGrafter"/>
</dbReference>
<dbReference type="InterPro" id="IPR039315">
    <property type="entry name" value="CheW"/>
</dbReference>
<reference evidence="2 3" key="1">
    <citation type="submission" date="2016-10" db="EMBL/GenBank/DDBJ databases">
        <authorList>
            <person name="de Groot N.N."/>
        </authorList>
    </citation>
    <scope>NUCLEOTIDE SEQUENCE [LARGE SCALE GENOMIC DNA]</scope>
    <source>
        <strain evidence="2">MBHS1</strain>
    </source>
</reference>
<evidence type="ECO:0000313" key="3">
    <source>
        <dbReference type="Proteomes" id="UP000236724"/>
    </source>
</evidence>
<dbReference type="Proteomes" id="UP000236724">
    <property type="component" value="Unassembled WGS sequence"/>
</dbReference>
<dbReference type="SUPFAM" id="SSF50341">
    <property type="entry name" value="CheW-like"/>
    <property type="match status" value="1"/>
</dbReference>
<dbReference type="Pfam" id="PF01584">
    <property type="entry name" value="CheW"/>
    <property type="match status" value="1"/>
</dbReference>
<proteinExistence type="predicted"/>
<accession>A0A1H6FAM6</accession>
<dbReference type="PANTHER" id="PTHR22617">
    <property type="entry name" value="CHEMOTAXIS SENSOR HISTIDINE KINASE-RELATED"/>
    <property type="match status" value="1"/>
</dbReference>
<feature type="domain" description="CheW-like" evidence="1">
    <location>
        <begin position="19"/>
        <end position="172"/>
    </location>
</feature>
<sequence length="177" mass="19614">MPTTLPALQRKHEAHKTDGNRYLSIHLGHDTYGIAIYDVKEIIAYTPLTFLPMTEAYIKGVLNLRGHVVPVIDLSMRLGLSAIEPDKQSCIVIVDAYIESDDNKNFNTQAGTLLGLLVSSVHDVIRLETEQLEPPPPFGSHIPSHFIQNIAQVNEAFMTILALESLLQIQISGGFKQ</sequence>
<dbReference type="AlphaFoldDB" id="A0A1H6FAM6"/>
<dbReference type="Gene3D" id="2.40.50.180">
    <property type="entry name" value="CheA-289, Domain 4"/>
    <property type="match status" value="1"/>
</dbReference>
<keyword evidence="3" id="KW-1185">Reference proteome</keyword>
<dbReference type="InterPro" id="IPR036061">
    <property type="entry name" value="CheW-like_dom_sf"/>
</dbReference>
<dbReference type="Gene3D" id="2.30.30.40">
    <property type="entry name" value="SH3 Domains"/>
    <property type="match status" value="1"/>
</dbReference>
<dbReference type="GO" id="GO:0007165">
    <property type="term" value="P:signal transduction"/>
    <property type="evidence" value="ECO:0007669"/>
    <property type="project" value="InterPro"/>
</dbReference>
<dbReference type="RefSeq" id="WP_103919912.1">
    <property type="nucleotide sequence ID" value="NZ_FMSV02000429.1"/>
</dbReference>
<dbReference type="PROSITE" id="PS50851">
    <property type="entry name" value="CHEW"/>
    <property type="match status" value="1"/>
</dbReference>
<dbReference type="PANTHER" id="PTHR22617:SF41">
    <property type="entry name" value="CHEMOTAXIS SIGNAL TRANSDUCTION SYSTEM ADAPTOR PROTEIN CHEW"/>
    <property type="match status" value="1"/>
</dbReference>
<dbReference type="EMBL" id="FMSV02000429">
    <property type="protein sequence ID" value="SEH06084.1"/>
    <property type="molecule type" value="Genomic_DNA"/>
</dbReference>
<name>A0A1H6FAM6_9GAMM</name>
<evidence type="ECO:0000259" key="1">
    <source>
        <dbReference type="PROSITE" id="PS50851"/>
    </source>
</evidence>
<protein>
    <submittedName>
        <fullName evidence="2">Chemotaxis protein CheW</fullName>
    </submittedName>
</protein>
<evidence type="ECO:0000313" key="2">
    <source>
        <dbReference type="EMBL" id="SEH06084.1"/>
    </source>
</evidence>
<dbReference type="InterPro" id="IPR002545">
    <property type="entry name" value="CheW-lke_dom"/>
</dbReference>
<organism evidence="2 3">
    <name type="scientific">Candidatus Venteria ishoeyi</name>
    <dbReference type="NCBI Taxonomy" id="1899563"/>
    <lineage>
        <taxon>Bacteria</taxon>
        <taxon>Pseudomonadati</taxon>
        <taxon>Pseudomonadota</taxon>
        <taxon>Gammaproteobacteria</taxon>
        <taxon>Thiotrichales</taxon>
        <taxon>Thiotrichaceae</taxon>
        <taxon>Venteria</taxon>
    </lineage>
</organism>
<gene>
    <name evidence="2" type="primary">cheW_2</name>
    <name evidence="2" type="ORF">MBHS_01939</name>
</gene>
<dbReference type="GO" id="GO:0006935">
    <property type="term" value="P:chemotaxis"/>
    <property type="evidence" value="ECO:0007669"/>
    <property type="project" value="InterPro"/>
</dbReference>